<name>A0A2P2JB38_RHIMU</name>
<protein>
    <submittedName>
        <fullName evidence="1">Uncharacterized protein</fullName>
    </submittedName>
</protein>
<proteinExistence type="predicted"/>
<accession>A0A2P2JB38</accession>
<reference evidence="1" key="1">
    <citation type="submission" date="2018-02" db="EMBL/GenBank/DDBJ databases">
        <title>Rhizophora mucronata_Transcriptome.</title>
        <authorList>
            <person name="Meera S.P."/>
            <person name="Sreeshan A."/>
            <person name="Augustine A."/>
        </authorList>
    </citation>
    <scope>NUCLEOTIDE SEQUENCE</scope>
    <source>
        <tissue evidence="1">Leaf</tissue>
    </source>
</reference>
<evidence type="ECO:0000313" key="1">
    <source>
        <dbReference type="EMBL" id="MBW90617.1"/>
    </source>
</evidence>
<sequence>MEDHTMVKGLGFAILVFVKKWSL</sequence>
<dbReference type="AlphaFoldDB" id="A0A2P2JB38"/>
<organism evidence="1">
    <name type="scientific">Rhizophora mucronata</name>
    <name type="common">Asiatic mangrove</name>
    <dbReference type="NCBI Taxonomy" id="61149"/>
    <lineage>
        <taxon>Eukaryota</taxon>
        <taxon>Viridiplantae</taxon>
        <taxon>Streptophyta</taxon>
        <taxon>Embryophyta</taxon>
        <taxon>Tracheophyta</taxon>
        <taxon>Spermatophyta</taxon>
        <taxon>Magnoliopsida</taxon>
        <taxon>eudicotyledons</taxon>
        <taxon>Gunneridae</taxon>
        <taxon>Pentapetalae</taxon>
        <taxon>rosids</taxon>
        <taxon>fabids</taxon>
        <taxon>Malpighiales</taxon>
        <taxon>Rhizophoraceae</taxon>
        <taxon>Rhizophora</taxon>
    </lineage>
</organism>
<dbReference type="EMBL" id="GGEC01010134">
    <property type="protein sequence ID" value="MBW90617.1"/>
    <property type="molecule type" value="Transcribed_RNA"/>
</dbReference>